<dbReference type="Proteomes" id="UP000789739">
    <property type="component" value="Unassembled WGS sequence"/>
</dbReference>
<reference evidence="1" key="1">
    <citation type="submission" date="2021-06" db="EMBL/GenBank/DDBJ databases">
        <authorList>
            <person name="Kallberg Y."/>
            <person name="Tangrot J."/>
            <person name="Rosling A."/>
        </authorList>
    </citation>
    <scope>NUCLEOTIDE SEQUENCE</scope>
    <source>
        <strain evidence="1">BR232B</strain>
    </source>
</reference>
<sequence>MITVLQIPAWLIIIRRFTKRLSDLVLKALVSKERKDNNLSLTDNRYFVYGLRVSNRKAGTGQAY</sequence>
<evidence type="ECO:0000313" key="2">
    <source>
        <dbReference type="Proteomes" id="UP000789739"/>
    </source>
</evidence>
<dbReference type="AlphaFoldDB" id="A0A9N8W7F0"/>
<organism evidence="1 2">
    <name type="scientific">Paraglomus brasilianum</name>
    <dbReference type="NCBI Taxonomy" id="144538"/>
    <lineage>
        <taxon>Eukaryota</taxon>
        <taxon>Fungi</taxon>
        <taxon>Fungi incertae sedis</taxon>
        <taxon>Mucoromycota</taxon>
        <taxon>Glomeromycotina</taxon>
        <taxon>Glomeromycetes</taxon>
        <taxon>Paraglomerales</taxon>
        <taxon>Paraglomeraceae</taxon>
        <taxon>Paraglomus</taxon>
    </lineage>
</organism>
<gene>
    <name evidence="1" type="ORF">PBRASI_LOCUS1521</name>
</gene>
<name>A0A9N8W7F0_9GLOM</name>
<proteinExistence type="predicted"/>
<comment type="caution">
    <text evidence="1">The sequence shown here is derived from an EMBL/GenBank/DDBJ whole genome shotgun (WGS) entry which is preliminary data.</text>
</comment>
<dbReference type="EMBL" id="CAJVPI010000100">
    <property type="protein sequence ID" value="CAG8479937.1"/>
    <property type="molecule type" value="Genomic_DNA"/>
</dbReference>
<accession>A0A9N8W7F0</accession>
<keyword evidence="2" id="KW-1185">Reference proteome</keyword>
<protein>
    <submittedName>
        <fullName evidence="1">4497_t:CDS:1</fullName>
    </submittedName>
</protein>
<evidence type="ECO:0000313" key="1">
    <source>
        <dbReference type="EMBL" id="CAG8479937.1"/>
    </source>
</evidence>